<protein>
    <submittedName>
        <fullName evidence="1">Uncharacterized protein</fullName>
    </submittedName>
</protein>
<evidence type="ECO:0000313" key="1">
    <source>
        <dbReference type="EMBL" id="KAE9021802.1"/>
    </source>
</evidence>
<reference evidence="1 2" key="1">
    <citation type="submission" date="2018-09" db="EMBL/GenBank/DDBJ databases">
        <title>Genomic investigation of the strawberry pathogen Phytophthora fragariae indicates pathogenicity is determined by transcriptional variation in three key races.</title>
        <authorList>
            <person name="Adams T.M."/>
            <person name="Armitage A.D."/>
            <person name="Sobczyk M.K."/>
            <person name="Bates H.J."/>
            <person name="Dunwell J.M."/>
            <person name="Nellist C.F."/>
            <person name="Harrison R.J."/>
        </authorList>
    </citation>
    <scope>NUCLEOTIDE SEQUENCE [LARGE SCALE GENOMIC DNA]</scope>
    <source>
        <strain evidence="1 2">SCRP245</strain>
    </source>
</reference>
<sequence length="108" mass="11599">MKPARFLLYVSPLSAEVTFFIITFHPATAPPPPSKRVDQCGDMVSLTGYTANACCESCSHATMTRCARAVHSDDTMCTVVPHAAMTPCMQTGCSGDAIVVERDRPKSC</sequence>
<dbReference type="EMBL" id="QXFW01000176">
    <property type="protein sequence ID" value="KAE9021802.1"/>
    <property type="molecule type" value="Genomic_DNA"/>
</dbReference>
<comment type="caution">
    <text evidence="1">The sequence shown here is derived from an EMBL/GenBank/DDBJ whole genome shotgun (WGS) entry which is preliminary data.</text>
</comment>
<gene>
    <name evidence="1" type="ORF">PF011_g4753</name>
</gene>
<accession>A0A6A3LRC8</accession>
<dbReference type="AlphaFoldDB" id="A0A6A3LRC8"/>
<organism evidence="1 2">
    <name type="scientific">Phytophthora fragariae</name>
    <dbReference type="NCBI Taxonomy" id="53985"/>
    <lineage>
        <taxon>Eukaryota</taxon>
        <taxon>Sar</taxon>
        <taxon>Stramenopiles</taxon>
        <taxon>Oomycota</taxon>
        <taxon>Peronosporomycetes</taxon>
        <taxon>Peronosporales</taxon>
        <taxon>Peronosporaceae</taxon>
        <taxon>Phytophthora</taxon>
    </lineage>
</organism>
<name>A0A6A3LRC8_9STRA</name>
<evidence type="ECO:0000313" key="2">
    <source>
        <dbReference type="Proteomes" id="UP000460718"/>
    </source>
</evidence>
<dbReference type="Proteomes" id="UP000460718">
    <property type="component" value="Unassembled WGS sequence"/>
</dbReference>
<proteinExistence type="predicted"/>